<organism evidence="1 2">
    <name type="scientific">Vaccinium darrowii</name>
    <dbReference type="NCBI Taxonomy" id="229202"/>
    <lineage>
        <taxon>Eukaryota</taxon>
        <taxon>Viridiplantae</taxon>
        <taxon>Streptophyta</taxon>
        <taxon>Embryophyta</taxon>
        <taxon>Tracheophyta</taxon>
        <taxon>Spermatophyta</taxon>
        <taxon>Magnoliopsida</taxon>
        <taxon>eudicotyledons</taxon>
        <taxon>Gunneridae</taxon>
        <taxon>Pentapetalae</taxon>
        <taxon>asterids</taxon>
        <taxon>Ericales</taxon>
        <taxon>Ericaceae</taxon>
        <taxon>Vaccinioideae</taxon>
        <taxon>Vaccinieae</taxon>
        <taxon>Vaccinium</taxon>
    </lineage>
</organism>
<sequence length="305" mass="33413">MATKTQATPLVFLLLSFLFLTLLNTSVAVPHHPGIAVYWGQNGFEGNLTALCDTGRFAYVNIAFLNTFGNGQTPSINLAGHCNPATNGCTIFSDQIKYCQKKKIKVMLSLGGGVGSYSLASKADAYNVSMYLWNNFLGGESSNRPLGDAVLDGIDFDIEQGSPLYWDDLACYLRDLGGKKVHLSAAPQCPYPDYFVGNALKTGLFDFVWVQFYNNPSCDYLNGNTTNLLDSWALWTEKVKAWGFFLGLPADSEAAGSGFIPVDVLTTEVLPVVRKSEKYGGVMLWDKYWDDQSGYSTDILSSVEI</sequence>
<gene>
    <name evidence="1" type="ORF">Vadar_023283</name>
</gene>
<evidence type="ECO:0000313" key="1">
    <source>
        <dbReference type="EMBL" id="KAH7840915.1"/>
    </source>
</evidence>
<keyword evidence="2" id="KW-1185">Reference proteome</keyword>
<dbReference type="Proteomes" id="UP000828048">
    <property type="component" value="Chromosome 10"/>
</dbReference>
<proteinExistence type="predicted"/>
<comment type="caution">
    <text evidence="1">The sequence shown here is derived from an EMBL/GenBank/DDBJ whole genome shotgun (WGS) entry which is preliminary data.</text>
</comment>
<accession>A0ACB7XJE6</accession>
<dbReference type="EMBL" id="CM037160">
    <property type="protein sequence ID" value="KAH7840915.1"/>
    <property type="molecule type" value="Genomic_DNA"/>
</dbReference>
<name>A0ACB7XJE6_9ERIC</name>
<reference evidence="1 2" key="1">
    <citation type="journal article" date="2021" name="Hortic Res">
        <title>High-quality reference genome and annotation aids understanding of berry development for evergreen blueberry (Vaccinium darrowii).</title>
        <authorList>
            <person name="Yu J."/>
            <person name="Hulse-Kemp A.M."/>
            <person name="Babiker E."/>
            <person name="Staton M."/>
        </authorList>
    </citation>
    <scope>NUCLEOTIDE SEQUENCE [LARGE SCALE GENOMIC DNA]</scope>
    <source>
        <strain evidence="2">cv. NJ 8807/NJ 8810</strain>
        <tissue evidence="1">Young leaf</tissue>
    </source>
</reference>
<protein>
    <submittedName>
        <fullName evidence="1">Uncharacterized protein</fullName>
    </submittedName>
</protein>
<evidence type="ECO:0000313" key="2">
    <source>
        <dbReference type="Proteomes" id="UP000828048"/>
    </source>
</evidence>